<dbReference type="Gene3D" id="3.30.70.790">
    <property type="entry name" value="UreE, C-terminal domain"/>
    <property type="match status" value="1"/>
</dbReference>
<accession>A0A504JCT7</accession>
<dbReference type="AlphaFoldDB" id="A0A504JCT7"/>
<dbReference type="InterPro" id="IPR011322">
    <property type="entry name" value="N-reg_PII-like_a/b"/>
</dbReference>
<dbReference type="Pfam" id="PF09413">
    <property type="entry name" value="DUF2007"/>
    <property type="match status" value="1"/>
</dbReference>
<organism evidence="3 4">
    <name type="scientific">Aquimarina algicola</name>
    <dbReference type="NCBI Taxonomy" id="2589995"/>
    <lineage>
        <taxon>Bacteria</taxon>
        <taxon>Pseudomonadati</taxon>
        <taxon>Bacteroidota</taxon>
        <taxon>Flavobacteriia</taxon>
        <taxon>Flavobacteriales</taxon>
        <taxon>Flavobacteriaceae</taxon>
        <taxon>Aquimarina</taxon>
    </lineage>
</organism>
<keyword evidence="1" id="KW-1133">Transmembrane helix</keyword>
<dbReference type="Proteomes" id="UP000315540">
    <property type="component" value="Unassembled WGS sequence"/>
</dbReference>
<evidence type="ECO:0000256" key="1">
    <source>
        <dbReference type="SAM" id="Phobius"/>
    </source>
</evidence>
<dbReference type="OrthoDB" id="8480302at2"/>
<dbReference type="EMBL" id="VFWZ01000005">
    <property type="protein sequence ID" value="TPN84390.1"/>
    <property type="molecule type" value="Genomic_DNA"/>
</dbReference>
<reference evidence="3 4" key="1">
    <citation type="submission" date="2019-06" db="EMBL/GenBank/DDBJ databases">
        <authorList>
            <person name="Meng X."/>
        </authorList>
    </citation>
    <scope>NUCLEOTIDE SEQUENCE [LARGE SCALE GENOMIC DNA]</scope>
    <source>
        <strain evidence="3 4">M625</strain>
    </source>
</reference>
<proteinExistence type="predicted"/>
<evidence type="ECO:0000313" key="3">
    <source>
        <dbReference type="EMBL" id="TPN84390.1"/>
    </source>
</evidence>
<dbReference type="SUPFAM" id="SSF54913">
    <property type="entry name" value="GlnB-like"/>
    <property type="match status" value="1"/>
</dbReference>
<sequence>MENFKTLMTFDLPTDVAVVKSKLESEGIECKVLDEHTVQVHNFISQAIGGIRLQVEESNLKKARIILEENGLIQKGDGPKQSNIERIISNPKFQKKIKISFIAVVTIILLSALFLLIF</sequence>
<keyword evidence="4" id="KW-1185">Reference proteome</keyword>
<keyword evidence="1" id="KW-0812">Transmembrane</keyword>
<name>A0A504JCT7_9FLAO</name>
<dbReference type="RefSeq" id="WP_140594726.1">
    <property type="nucleotide sequence ID" value="NZ_VFWZ01000005.1"/>
</dbReference>
<evidence type="ECO:0000313" key="4">
    <source>
        <dbReference type="Proteomes" id="UP000315540"/>
    </source>
</evidence>
<feature type="domain" description="DUF2007" evidence="2">
    <location>
        <begin position="5"/>
        <end position="70"/>
    </location>
</feature>
<gene>
    <name evidence="3" type="ORF">FHK87_15750</name>
</gene>
<comment type="caution">
    <text evidence="3">The sequence shown here is derived from an EMBL/GenBank/DDBJ whole genome shotgun (WGS) entry which is preliminary data.</text>
</comment>
<feature type="transmembrane region" description="Helical" evidence="1">
    <location>
        <begin position="99"/>
        <end position="117"/>
    </location>
</feature>
<protein>
    <submittedName>
        <fullName evidence="3">DUF2007 domain-containing protein</fullName>
    </submittedName>
</protein>
<keyword evidence="1" id="KW-0472">Membrane</keyword>
<dbReference type="InterPro" id="IPR018551">
    <property type="entry name" value="DUF2007"/>
</dbReference>
<evidence type="ECO:0000259" key="2">
    <source>
        <dbReference type="Pfam" id="PF09413"/>
    </source>
</evidence>